<dbReference type="Gene3D" id="1.10.1660.10">
    <property type="match status" value="1"/>
</dbReference>
<evidence type="ECO:0000313" key="1">
    <source>
        <dbReference type="EMBL" id="EHL77686.1"/>
    </source>
</evidence>
<evidence type="ECO:0008006" key="3">
    <source>
        <dbReference type="Google" id="ProtNLM"/>
    </source>
</evidence>
<accession>G9QLX9</accession>
<dbReference type="AlphaFoldDB" id="G9QLX9"/>
<sequence length="192" mass="22417">MEQAYFSSEVAKSLGIGASTLRKYALALEENGYHFERGINHSRVFYPKDVAVIQRIIEAITKNNVSFEKAIQMAAEQSREQQENQAIESPKQEIHVQSQDVYERLQQLEEGQNRLIEINRELICKLEQQQLWIKQKMEEIKIEERDRHLIQSLGTTQENKSKKRVRPFESLATVLFGEKKKRKRNKTGLSIS</sequence>
<dbReference type="RefSeq" id="WP_004439557.1">
    <property type="nucleotide sequence ID" value="NZ_JH414756.1"/>
</dbReference>
<keyword evidence="2" id="KW-1185">Reference proteome</keyword>
<dbReference type="InterPro" id="IPR009061">
    <property type="entry name" value="DNA-bd_dom_put_sf"/>
</dbReference>
<proteinExistence type="predicted"/>
<protein>
    <recommendedName>
        <fullName evidence="3">HTH merR-type domain-containing protein</fullName>
    </recommendedName>
</protein>
<gene>
    <name evidence="1" type="ORF">HMPREF1015_02037</name>
</gene>
<dbReference type="SUPFAM" id="SSF46955">
    <property type="entry name" value="Putative DNA-binding domain"/>
    <property type="match status" value="1"/>
</dbReference>
<reference evidence="1 2" key="1">
    <citation type="submission" date="2011-09" db="EMBL/GenBank/DDBJ databases">
        <title>The Genome Sequence of Bacillus smithii 7_3_47FAA.</title>
        <authorList>
            <consortium name="The Broad Institute Genome Sequencing Platform"/>
            <person name="Earl A."/>
            <person name="Ward D."/>
            <person name="Feldgarden M."/>
            <person name="Gevers D."/>
            <person name="Daigneault M."/>
            <person name="Strauss J."/>
            <person name="Allen-Vercoe E."/>
            <person name="Young S.K."/>
            <person name="Zeng Q."/>
            <person name="Gargeya S."/>
            <person name="Fitzgerald M."/>
            <person name="Haas B."/>
            <person name="Abouelleil A."/>
            <person name="Alvarado L."/>
            <person name="Arachchi H.M."/>
            <person name="Berlin A."/>
            <person name="Brown A."/>
            <person name="Chapman S.B."/>
            <person name="Chen Z."/>
            <person name="Dunbar C."/>
            <person name="Freedman E."/>
            <person name="Gearin G."/>
            <person name="Goldberg J."/>
            <person name="Griggs A."/>
            <person name="Gujja S."/>
            <person name="Heiman D."/>
            <person name="Howarth C."/>
            <person name="Larson L."/>
            <person name="Lui A."/>
            <person name="MacDonald P.J.P."/>
            <person name="Montmayeur A."/>
            <person name="Murphy C."/>
            <person name="Neiman D."/>
            <person name="Pearson M."/>
            <person name="Priest M."/>
            <person name="Roberts A."/>
            <person name="Saif S."/>
            <person name="Shea T."/>
            <person name="Shenoy N."/>
            <person name="Sisk P."/>
            <person name="Stolte C."/>
            <person name="Sykes S."/>
            <person name="Wortman J."/>
            <person name="Nusbaum C."/>
            <person name="Birren B."/>
        </authorList>
    </citation>
    <scope>NUCLEOTIDE SEQUENCE [LARGE SCALE GENOMIC DNA]</scope>
    <source>
        <strain evidence="1 2">7_3_47FAA</strain>
    </source>
</reference>
<dbReference type="PATRIC" id="fig|665952.3.peg.2078"/>
<evidence type="ECO:0000313" key="2">
    <source>
        <dbReference type="Proteomes" id="UP000011747"/>
    </source>
</evidence>
<dbReference type="HOGENOM" id="CLU_112327_0_2_9"/>
<name>G9QLX9_9BACI</name>
<dbReference type="Proteomes" id="UP000011747">
    <property type="component" value="Unassembled WGS sequence"/>
</dbReference>
<comment type="caution">
    <text evidence="1">The sequence shown here is derived from an EMBL/GenBank/DDBJ whole genome shotgun (WGS) entry which is preliminary data.</text>
</comment>
<dbReference type="EMBL" id="ACWF01000108">
    <property type="protein sequence ID" value="EHL77686.1"/>
    <property type="molecule type" value="Genomic_DNA"/>
</dbReference>
<organism evidence="1 2">
    <name type="scientific">Bacillus smithii 7_3_47FAA</name>
    <dbReference type="NCBI Taxonomy" id="665952"/>
    <lineage>
        <taxon>Bacteria</taxon>
        <taxon>Bacillati</taxon>
        <taxon>Bacillota</taxon>
        <taxon>Bacilli</taxon>
        <taxon>Bacillales</taxon>
        <taxon>Bacillaceae</taxon>
        <taxon>Bacillus</taxon>
    </lineage>
</organism>